<keyword evidence="2 5" id="KW-0812">Transmembrane</keyword>
<proteinExistence type="predicted"/>
<name>A0AAN8IYL3_PATCE</name>
<keyword evidence="7" id="KW-1185">Reference proteome</keyword>
<accession>A0AAN8IYL3</accession>
<evidence type="ECO:0000256" key="5">
    <source>
        <dbReference type="SAM" id="Phobius"/>
    </source>
</evidence>
<comment type="caution">
    <text evidence="6">The sequence shown here is derived from an EMBL/GenBank/DDBJ whole genome shotgun (WGS) entry which is preliminary data.</text>
</comment>
<evidence type="ECO:0000256" key="4">
    <source>
        <dbReference type="ARBA" id="ARBA00023136"/>
    </source>
</evidence>
<sequence length="217" mass="25316">MALKKTLVGIFGLIFTILAFICLLVAFATPNWIESFKDRSREFVKMGLWEACFDDWTYYKDYLGKRYQGCWWIFSFEYRPIWSYLNPPWLLAVQVLLTLTFLLMMVTILFVAFYFLHCCPLAKAKNYVMAATVMNFISGLVIAICTIVFGVKAEIDRQWLPQPDSNYLSWSFGFCVLSGFFSLFGGMCLLVESMRLYVSNKNDRREETYGMRASSHY</sequence>
<feature type="transmembrane region" description="Helical" evidence="5">
    <location>
        <begin position="89"/>
        <end position="116"/>
    </location>
</feature>
<evidence type="ECO:0000256" key="1">
    <source>
        <dbReference type="ARBA" id="ARBA00004141"/>
    </source>
</evidence>
<keyword evidence="3 5" id="KW-1133">Transmembrane helix</keyword>
<dbReference type="Proteomes" id="UP001347796">
    <property type="component" value="Unassembled WGS sequence"/>
</dbReference>
<feature type="transmembrane region" description="Helical" evidence="5">
    <location>
        <begin position="7"/>
        <end position="28"/>
    </location>
</feature>
<evidence type="ECO:0000256" key="2">
    <source>
        <dbReference type="ARBA" id="ARBA00022692"/>
    </source>
</evidence>
<feature type="transmembrane region" description="Helical" evidence="5">
    <location>
        <begin position="170"/>
        <end position="191"/>
    </location>
</feature>
<evidence type="ECO:0000313" key="7">
    <source>
        <dbReference type="Proteomes" id="UP001347796"/>
    </source>
</evidence>
<dbReference type="InterPro" id="IPR004031">
    <property type="entry name" value="PMP22/EMP/MP20/Claudin"/>
</dbReference>
<feature type="transmembrane region" description="Helical" evidence="5">
    <location>
        <begin position="128"/>
        <end position="150"/>
    </location>
</feature>
<protein>
    <submittedName>
        <fullName evidence="6">Uncharacterized protein</fullName>
    </submittedName>
</protein>
<dbReference type="EMBL" id="JAZGQO010000018">
    <property type="protein sequence ID" value="KAK6168197.1"/>
    <property type="molecule type" value="Genomic_DNA"/>
</dbReference>
<gene>
    <name evidence="6" type="ORF">SNE40_022073</name>
</gene>
<dbReference type="AlphaFoldDB" id="A0AAN8IYL3"/>
<dbReference type="Gene3D" id="1.20.140.150">
    <property type="match status" value="1"/>
</dbReference>
<dbReference type="PANTHER" id="PTHR21284:SF12">
    <property type="entry name" value="EG:80H7.2 PROTEIN"/>
    <property type="match status" value="1"/>
</dbReference>
<dbReference type="PANTHER" id="PTHR21284">
    <property type="entry name" value="EG:80H7.2 PROTEIN"/>
    <property type="match status" value="1"/>
</dbReference>
<dbReference type="Pfam" id="PF13903">
    <property type="entry name" value="Claudin_2"/>
    <property type="match status" value="1"/>
</dbReference>
<dbReference type="GO" id="GO:0016020">
    <property type="term" value="C:membrane"/>
    <property type="evidence" value="ECO:0007669"/>
    <property type="project" value="UniProtKB-SubCell"/>
</dbReference>
<comment type="subcellular location">
    <subcellularLocation>
        <location evidence="1">Membrane</location>
        <topology evidence="1">Multi-pass membrane protein</topology>
    </subcellularLocation>
</comment>
<organism evidence="6 7">
    <name type="scientific">Patella caerulea</name>
    <name type="common">Rayed Mediterranean limpet</name>
    <dbReference type="NCBI Taxonomy" id="87958"/>
    <lineage>
        <taxon>Eukaryota</taxon>
        <taxon>Metazoa</taxon>
        <taxon>Spiralia</taxon>
        <taxon>Lophotrochozoa</taxon>
        <taxon>Mollusca</taxon>
        <taxon>Gastropoda</taxon>
        <taxon>Patellogastropoda</taxon>
        <taxon>Patelloidea</taxon>
        <taxon>Patellidae</taxon>
        <taxon>Patella</taxon>
    </lineage>
</organism>
<reference evidence="6 7" key="1">
    <citation type="submission" date="2024-01" db="EMBL/GenBank/DDBJ databases">
        <title>The genome of the rayed Mediterranean limpet Patella caerulea (Linnaeus, 1758).</title>
        <authorList>
            <person name="Anh-Thu Weber A."/>
            <person name="Halstead-Nussloch G."/>
        </authorList>
    </citation>
    <scope>NUCLEOTIDE SEQUENCE [LARGE SCALE GENOMIC DNA]</scope>
    <source>
        <strain evidence="6">AATW-2023a</strain>
        <tissue evidence="6">Whole specimen</tissue>
    </source>
</reference>
<evidence type="ECO:0000256" key="3">
    <source>
        <dbReference type="ARBA" id="ARBA00022989"/>
    </source>
</evidence>
<evidence type="ECO:0000313" key="6">
    <source>
        <dbReference type="EMBL" id="KAK6168197.1"/>
    </source>
</evidence>
<keyword evidence="4 5" id="KW-0472">Membrane</keyword>